<dbReference type="Gene3D" id="2.30.30.140">
    <property type="match status" value="1"/>
</dbReference>
<dbReference type="InterPro" id="IPR016197">
    <property type="entry name" value="Chromo-like_dom_sf"/>
</dbReference>
<dbReference type="OrthoDB" id="6404172at2759"/>
<evidence type="ECO:0008006" key="3">
    <source>
        <dbReference type="Google" id="ProtNLM"/>
    </source>
</evidence>
<proteinExistence type="predicted"/>
<dbReference type="AlphaFoldDB" id="A0A6A4VBH8"/>
<keyword evidence="2" id="KW-1185">Reference proteome</keyword>
<evidence type="ECO:0000313" key="1">
    <source>
        <dbReference type="EMBL" id="KAF0288610.1"/>
    </source>
</evidence>
<dbReference type="SUPFAM" id="SSF54160">
    <property type="entry name" value="Chromo domain-like"/>
    <property type="match status" value="2"/>
</dbReference>
<evidence type="ECO:0000313" key="2">
    <source>
        <dbReference type="Proteomes" id="UP000440578"/>
    </source>
</evidence>
<organism evidence="1 2">
    <name type="scientific">Amphibalanus amphitrite</name>
    <name type="common">Striped barnacle</name>
    <name type="synonym">Balanus amphitrite</name>
    <dbReference type="NCBI Taxonomy" id="1232801"/>
    <lineage>
        <taxon>Eukaryota</taxon>
        <taxon>Metazoa</taxon>
        <taxon>Ecdysozoa</taxon>
        <taxon>Arthropoda</taxon>
        <taxon>Crustacea</taxon>
        <taxon>Multicrustacea</taxon>
        <taxon>Cirripedia</taxon>
        <taxon>Thoracica</taxon>
        <taxon>Thoracicalcarea</taxon>
        <taxon>Balanomorpha</taxon>
        <taxon>Balanoidea</taxon>
        <taxon>Balanidae</taxon>
        <taxon>Amphibalaninae</taxon>
        <taxon>Amphibalanus</taxon>
    </lineage>
</organism>
<protein>
    <recommendedName>
        <fullName evidence="3">Chromo domain-containing protein</fullName>
    </recommendedName>
</protein>
<comment type="caution">
    <text evidence="1">The sequence shown here is derived from an EMBL/GenBank/DDBJ whole genome shotgun (WGS) entry which is preliminary data.</text>
</comment>
<dbReference type="Proteomes" id="UP000440578">
    <property type="component" value="Unassembled WGS sequence"/>
</dbReference>
<gene>
    <name evidence="1" type="ORF">FJT64_013019</name>
</gene>
<sequence length="215" mass="24395">MDVKSNTASWSDGVANAGKWKQRYQPPPGVTVRPFVSSMADSLRPGMKLYVICTVINHGWLRLFSAVIKRVVARRQYHVHYLGFKSCHDELIAPDLIHSVIEVQGKAPVRQLQVLKVDRQLYYARFHIHYLGWAHRYDEWIAEEVIYSVVDRNTPNFNVKALKEQLSVVRPCSVDLSVNNICFFSALSKDRARVNDRRIQTLGAATASGRPAGCS</sequence>
<name>A0A6A4VBH8_AMPAM</name>
<reference evidence="1 2" key="1">
    <citation type="submission" date="2019-07" db="EMBL/GenBank/DDBJ databases">
        <title>Draft genome assembly of a fouling barnacle, Amphibalanus amphitrite (Darwin, 1854): The first reference genome for Thecostraca.</title>
        <authorList>
            <person name="Kim W."/>
        </authorList>
    </citation>
    <scope>NUCLEOTIDE SEQUENCE [LARGE SCALE GENOMIC DNA]</scope>
    <source>
        <strain evidence="1">SNU_AA5</strain>
        <tissue evidence="1">Soma without cirri and trophi</tissue>
    </source>
</reference>
<dbReference type="GO" id="GO:0005694">
    <property type="term" value="C:chromosome"/>
    <property type="evidence" value="ECO:0007669"/>
    <property type="project" value="UniProtKB-ARBA"/>
</dbReference>
<accession>A0A6A4VBH8</accession>
<dbReference type="EMBL" id="VIIS01002096">
    <property type="protein sequence ID" value="KAF0288610.1"/>
    <property type="molecule type" value="Genomic_DNA"/>
</dbReference>